<dbReference type="STRING" id="512565.AMIS_34390"/>
<organism evidence="2 3">
    <name type="scientific">Actinoplanes missouriensis (strain ATCC 14538 / DSM 43046 / CBS 188.64 / JCM 3121 / NBRC 102363 / NCIMB 12654 / NRRL B-3342 / UNCC 431)</name>
    <dbReference type="NCBI Taxonomy" id="512565"/>
    <lineage>
        <taxon>Bacteria</taxon>
        <taxon>Bacillati</taxon>
        <taxon>Actinomycetota</taxon>
        <taxon>Actinomycetes</taxon>
        <taxon>Micromonosporales</taxon>
        <taxon>Micromonosporaceae</taxon>
        <taxon>Actinoplanes</taxon>
    </lineage>
</organism>
<keyword evidence="1" id="KW-1133">Transmembrane helix</keyword>
<accession>I0H6M2</accession>
<sequence length="105" mass="11292">MPAMTGTSRVRTATGTFTWAAVILLIASWFFFMAASVETPWIDNMTADGTGPLVVTIAMTVPFLLVLLGVRLFLYRTARTAVLLGWAASIPLFAALTVVAHDMVS</sequence>
<keyword evidence="1" id="KW-0472">Membrane</keyword>
<feature type="transmembrane region" description="Helical" evidence="1">
    <location>
        <begin position="52"/>
        <end position="74"/>
    </location>
</feature>
<reference evidence="2 3" key="1">
    <citation type="submission" date="2012-02" db="EMBL/GenBank/DDBJ databases">
        <title>Complete genome sequence of Actinoplanes missouriensis 431 (= NBRC 102363).</title>
        <authorList>
            <person name="Ohnishi Y."/>
            <person name="Ishikawa J."/>
            <person name="Sekine M."/>
            <person name="Hosoyama A."/>
            <person name="Harada T."/>
            <person name="Narita H."/>
            <person name="Hata T."/>
            <person name="Konno Y."/>
            <person name="Tutikane K."/>
            <person name="Fujita N."/>
            <person name="Horinouchi S."/>
            <person name="Hayakawa M."/>
        </authorList>
    </citation>
    <scope>NUCLEOTIDE SEQUENCE [LARGE SCALE GENOMIC DNA]</scope>
    <source>
        <strain evidence="3">ATCC 14538 / DSM 43046 / CBS 188.64 / JCM 3121 / NBRC 102363 / NCIMB 12654 / NRRL B-3342 / UNCC 431</strain>
    </source>
</reference>
<keyword evidence="3" id="KW-1185">Reference proteome</keyword>
<dbReference type="KEGG" id="ams:AMIS_34390"/>
<gene>
    <name evidence="2" type="ordered locus">AMIS_34390</name>
</gene>
<name>I0H6M2_ACTM4</name>
<keyword evidence="1" id="KW-0812">Transmembrane</keyword>
<protein>
    <submittedName>
        <fullName evidence="2">Uncharacterized protein</fullName>
    </submittedName>
</protein>
<evidence type="ECO:0000313" key="2">
    <source>
        <dbReference type="EMBL" id="BAL88659.1"/>
    </source>
</evidence>
<dbReference type="AlphaFoldDB" id="I0H6M2"/>
<evidence type="ECO:0000256" key="1">
    <source>
        <dbReference type="SAM" id="Phobius"/>
    </source>
</evidence>
<evidence type="ECO:0000313" key="3">
    <source>
        <dbReference type="Proteomes" id="UP000007882"/>
    </source>
</evidence>
<feature type="transmembrane region" description="Helical" evidence="1">
    <location>
        <begin position="12"/>
        <end position="32"/>
    </location>
</feature>
<dbReference type="PATRIC" id="fig|512565.3.peg.3435"/>
<dbReference type="HOGENOM" id="CLU_2230703_0_0_11"/>
<dbReference type="Proteomes" id="UP000007882">
    <property type="component" value="Chromosome"/>
</dbReference>
<feature type="transmembrane region" description="Helical" evidence="1">
    <location>
        <begin position="81"/>
        <end position="100"/>
    </location>
</feature>
<dbReference type="EMBL" id="AP012319">
    <property type="protein sequence ID" value="BAL88659.1"/>
    <property type="molecule type" value="Genomic_DNA"/>
</dbReference>
<proteinExistence type="predicted"/>